<keyword evidence="1" id="KW-0472">Membrane</keyword>
<reference evidence="2 3" key="1">
    <citation type="submission" date="2019-06" db="EMBL/GenBank/DDBJ databases">
        <title>Whole genome shotgun sequence of Pseudonocardia saturnea NBRC 14499.</title>
        <authorList>
            <person name="Hosoyama A."/>
            <person name="Uohara A."/>
            <person name="Ohji S."/>
            <person name="Ichikawa N."/>
        </authorList>
    </citation>
    <scope>NUCLEOTIDE SEQUENCE [LARGE SCALE GENOMIC DNA]</scope>
    <source>
        <strain evidence="2 3">NBRC 14499</strain>
    </source>
</reference>
<gene>
    <name evidence="2" type="ORF">PSA01_36900</name>
</gene>
<keyword evidence="3" id="KW-1185">Reference proteome</keyword>
<evidence type="ECO:0000313" key="3">
    <source>
        <dbReference type="Proteomes" id="UP000320693"/>
    </source>
</evidence>
<name>A0ABQ0S174_9PSEU</name>
<evidence type="ECO:0000256" key="1">
    <source>
        <dbReference type="SAM" id="Phobius"/>
    </source>
</evidence>
<keyword evidence="1" id="KW-1133">Transmembrane helix</keyword>
<accession>A0ABQ0S174</accession>
<dbReference type="RefSeq" id="WP_166665933.1">
    <property type="nucleotide sequence ID" value="NZ_BJNH01000041.1"/>
</dbReference>
<protein>
    <recommendedName>
        <fullName evidence="4">DUF4175 domain-containing protein</fullName>
    </recommendedName>
</protein>
<sequence>MWKIVGFLVAVYLVFALLGVIIEGLVWLTVLAGVAFLGTVAYGAIKGRSNKQIR</sequence>
<comment type="caution">
    <text evidence="2">The sequence shown here is derived from an EMBL/GenBank/DDBJ whole genome shotgun (WGS) entry which is preliminary data.</text>
</comment>
<organism evidence="2 3">
    <name type="scientific">Pseudonocardia saturnea</name>
    <dbReference type="NCBI Taxonomy" id="33909"/>
    <lineage>
        <taxon>Bacteria</taxon>
        <taxon>Bacillati</taxon>
        <taxon>Actinomycetota</taxon>
        <taxon>Actinomycetes</taxon>
        <taxon>Pseudonocardiales</taxon>
        <taxon>Pseudonocardiaceae</taxon>
        <taxon>Pseudonocardia</taxon>
    </lineage>
</organism>
<evidence type="ECO:0008006" key="4">
    <source>
        <dbReference type="Google" id="ProtNLM"/>
    </source>
</evidence>
<feature type="transmembrane region" description="Helical" evidence="1">
    <location>
        <begin position="26"/>
        <end position="45"/>
    </location>
</feature>
<proteinExistence type="predicted"/>
<dbReference type="Proteomes" id="UP000320693">
    <property type="component" value="Unassembled WGS sequence"/>
</dbReference>
<evidence type="ECO:0000313" key="2">
    <source>
        <dbReference type="EMBL" id="GEC26661.1"/>
    </source>
</evidence>
<keyword evidence="1" id="KW-0812">Transmembrane</keyword>
<dbReference type="EMBL" id="BJNH01000041">
    <property type="protein sequence ID" value="GEC26661.1"/>
    <property type="molecule type" value="Genomic_DNA"/>
</dbReference>